<sequence length="83" mass="8984">NQFSPIPGQQEQNTFPLLSSFLSAPTQVMDTPTSPNFECPSLTTNTDPSTERATTPMEQFLAMTNEFASSAGNQTPSTDENIP</sequence>
<evidence type="ECO:0000256" key="1">
    <source>
        <dbReference type="SAM" id="MobiDB-lite"/>
    </source>
</evidence>
<dbReference type="Proteomes" id="UP001328107">
    <property type="component" value="Unassembled WGS sequence"/>
</dbReference>
<name>A0AAN5CCX6_9BILA</name>
<organism evidence="2 3">
    <name type="scientific">Pristionchus mayeri</name>
    <dbReference type="NCBI Taxonomy" id="1317129"/>
    <lineage>
        <taxon>Eukaryota</taxon>
        <taxon>Metazoa</taxon>
        <taxon>Ecdysozoa</taxon>
        <taxon>Nematoda</taxon>
        <taxon>Chromadorea</taxon>
        <taxon>Rhabditida</taxon>
        <taxon>Rhabditina</taxon>
        <taxon>Diplogasteromorpha</taxon>
        <taxon>Diplogasteroidea</taxon>
        <taxon>Neodiplogasteridae</taxon>
        <taxon>Pristionchus</taxon>
    </lineage>
</organism>
<reference evidence="3" key="1">
    <citation type="submission" date="2022-10" db="EMBL/GenBank/DDBJ databases">
        <title>Genome assembly of Pristionchus species.</title>
        <authorList>
            <person name="Yoshida K."/>
            <person name="Sommer R.J."/>
        </authorList>
    </citation>
    <scope>NUCLEOTIDE SEQUENCE [LARGE SCALE GENOMIC DNA]</scope>
    <source>
        <strain evidence="3">RS5460</strain>
    </source>
</reference>
<gene>
    <name evidence="2" type="ORF">PMAYCL1PPCAC_08164</name>
</gene>
<feature type="non-terminal residue" evidence="2">
    <location>
        <position position="1"/>
    </location>
</feature>
<feature type="non-terminal residue" evidence="2">
    <location>
        <position position="83"/>
    </location>
</feature>
<dbReference type="AlphaFoldDB" id="A0AAN5CCX6"/>
<comment type="caution">
    <text evidence="2">The sequence shown here is derived from an EMBL/GenBank/DDBJ whole genome shotgun (WGS) entry which is preliminary data.</text>
</comment>
<proteinExistence type="predicted"/>
<keyword evidence="3" id="KW-1185">Reference proteome</keyword>
<feature type="region of interest" description="Disordered" evidence="1">
    <location>
        <begin position="28"/>
        <end position="52"/>
    </location>
</feature>
<evidence type="ECO:0000313" key="2">
    <source>
        <dbReference type="EMBL" id="GMR37969.1"/>
    </source>
</evidence>
<protein>
    <submittedName>
        <fullName evidence="2">Uncharacterized protein</fullName>
    </submittedName>
</protein>
<accession>A0AAN5CCX6</accession>
<dbReference type="EMBL" id="BTRK01000002">
    <property type="protein sequence ID" value="GMR37969.1"/>
    <property type="molecule type" value="Genomic_DNA"/>
</dbReference>
<evidence type="ECO:0000313" key="3">
    <source>
        <dbReference type="Proteomes" id="UP001328107"/>
    </source>
</evidence>